<keyword evidence="3 6" id="KW-0285">Flavoprotein</keyword>
<dbReference type="Pfam" id="PF02770">
    <property type="entry name" value="Acyl-CoA_dh_M"/>
    <property type="match status" value="1"/>
</dbReference>
<evidence type="ECO:0000259" key="7">
    <source>
        <dbReference type="Pfam" id="PF00441"/>
    </source>
</evidence>
<dbReference type="GO" id="GO:0050660">
    <property type="term" value="F:flavin adenine dinucleotide binding"/>
    <property type="evidence" value="ECO:0007669"/>
    <property type="project" value="InterPro"/>
</dbReference>
<dbReference type="SUPFAM" id="SSF56645">
    <property type="entry name" value="Acyl-CoA dehydrogenase NM domain-like"/>
    <property type="match status" value="1"/>
</dbReference>
<dbReference type="InterPro" id="IPR046373">
    <property type="entry name" value="Acyl-CoA_Oxase/DH_mid-dom_sf"/>
</dbReference>
<name>A0A4Y8ULY7_9GAMM</name>
<dbReference type="InterPro" id="IPR052161">
    <property type="entry name" value="Mycobact_Acyl-CoA_DH"/>
</dbReference>
<dbReference type="Gene3D" id="1.10.540.10">
    <property type="entry name" value="Acyl-CoA dehydrogenase/oxidase, N-terminal domain"/>
    <property type="match status" value="1"/>
</dbReference>
<dbReference type="Pfam" id="PF00441">
    <property type="entry name" value="Acyl-CoA_dh_1"/>
    <property type="match status" value="1"/>
</dbReference>
<evidence type="ECO:0000259" key="9">
    <source>
        <dbReference type="Pfam" id="PF02771"/>
    </source>
</evidence>
<protein>
    <submittedName>
        <fullName evidence="10">Acyl-CoA dehydrogenase</fullName>
    </submittedName>
</protein>
<sequence>MKDYQQFRQQTRDWLEAHCPPSQRQPVIEAEQIWAGRDQYFHNNEARQYFEAMRDRGWTAPDWPAEYGGGGLDETECKILNQEMARLNCRPPLYDMGIWMLGPALLAYGNEQQKRQHLPRIIRGEVRWAQGYSEPAAGSDLASLKTKAEDCGDHFLVNGTKIWTTKADCADWIFCLVRTDPDAAKQAGISFLLIDMHSEGVSTAPIKLISGASSFCQTFFDNVKVPKEQLVGELNQGWAVAKELLKHERKLMSSMSAMVENEQESIAELAKKHTAVDAAGRLTDGSLRRDITRHLMNQGAQDLLNERLYHQARAGAVDPRLGMTIKHIGTAELQRKDELLLEILGNRGLSWENPSTSENEHTIVKNWAYDKAHTIAGGTSEIQLNIIAKRALGLPG</sequence>
<dbReference type="AlphaFoldDB" id="A0A4Y8ULY7"/>
<keyword evidence="11" id="KW-1185">Reference proteome</keyword>
<organism evidence="10 11">
    <name type="scientific">Gammaproteobacteria bacterium LSUCC0057</name>
    <dbReference type="NCBI Taxonomy" id="2559237"/>
    <lineage>
        <taxon>Bacteria</taxon>
        <taxon>Pseudomonadati</taxon>
        <taxon>Pseudomonadota</taxon>
        <taxon>Gammaproteobacteria</taxon>
        <taxon>Cellvibrionales</taxon>
        <taxon>Porticoccaceae</taxon>
        <taxon>SAR92 clade</taxon>
    </lineage>
</organism>
<feature type="domain" description="Acyl-CoA oxidase/dehydrogenase middle" evidence="8">
    <location>
        <begin position="129"/>
        <end position="223"/>
    </location>
</feature>
<evidence type="ECO:0000313" key="10">
    <source>
        <dbReference type="EMBL" id="TFH68817.1"/>
    </source>
</evidence>
<dbReference type="InterPro" id="IPR037069">
    <property type="entry name" value="AcylCoA_DH/ox_N_sf"/>
</dbReference>
<dbReference type="InterPro" id="IPR009100">
    <property type="entry name" value="AcylCoA_DH/oxidase_NM_dom_sf"/>
</dbReference>
<feature type="domain" description="Acyl-CoA dehydrogenase/oxidase C-terminal" evidence="7">
    <location>
        <begin position="235"/>
        <end position="391"/>
    </location>
</feature>
<evidence type="ECO:0000256" key="3">
    <source>
        <dbReference type="ARBA" id="ARBA00022630"/>
    </source>
</evidence>
<dbReference type="InterPro" id="IPR009075">
    <property type="entry name" value="AcylCo_DH/oxidase_C"/>
</dbReference>
<dbReference type="Proteomes" id="UP000298133">
    <property type="component" value="Unassembled WGS sequence"/>
</dbReference>
<evidence type="ECO:0000256" key="5">
    <source>
        <dbReference type="ARBA" id="ARBA00023002"/>
    </source>
</evidence>
<dbReference type="InterPro" id="IPR006091">
    <property type="entry name" value="Acyl-CoA_Oxase/DH_mid-dom"/>
</dbReference>
<feature type="domain" description="Acyl-CoA dehydrogenase/oxidase N-terminal" evidence="9">
    <location>
        <begin position="3"/>
        <end position="125"/>
    </location>
</feature>
<dbReference type="GO" id="GO:0005886">
    <property type="term" value="C:plasma membrane"/>
    <property type="evidence" value="ECO:0007669"/>
    <property type="project" value="TreeGrafter"/>
</dbReference>
<dbReference type="InterPro" id="IPR036250">
    <property type="entry name" value="AcylCo_DH-like_C"/>
</dbReference>
<evidence type="ECO:0000256" key="6">
    <source>
        <dbReference type="RuleBase" id="RU362125"/>
    </source>
</evidence>
<evidence type="ECO:0000313" key="11">
    <source>
        <dbReference type="Proteomes" id="UP000298133"/>
    </source>
</evidence>
<dbReference type="PANTHER" id="PTHR43292:SF3">
    <property type="entry name" value="ACYL-COA DEHYDROGENASE FADE29"/>
    <property type="match status" value="1"/>
</dbReference>
<dbReference type="Pfam" id="PF02771">
    <property type="entry name" value="Acyl-CoA_dh_N"/>
    <property type="match status" value="1"/>
</dbReference>
<reference evidence="10 11" key="1">
    <citation type="submission" date="2019-03" db="EMBL/GenBank/DDBJ databases">
        <title>Draft genome of Gammaproteobacteria bacterium LSUCC0057, a member of the SAR92 clade.</title>
        <authorList>
            <person name="Lanclos V.C."/>
            <person name="Doiron C."/>
            <person name="Henson M.W."/>
            <person name="Thrash J.C."/>
        </authorList>
    </citation>
    <scope>NUCLEOTIDE SEQUENCE [LARGE SCALE GENOMIC DNA]</scope>
    <source>
        <strain evidence="10 11">LSUCC0057</strain>
    </source>
</reference>
<keyword evidence="4 6" id="KW-0274">FAD</keyword>
<dbReference type="PANTHER" id="PTHR43292">
    <property type="entry name" value="ACYL-COA DEHYDROGENASE"/>
    <property type="match status" value="1"/>
</dbReference>
<comment type="similarity">
    <text evidence="2 6">Belongs to the acyl-CoA dehydrogenase family.</text>
</comment>
<evidence type="ECO:0000256" key="2">
    <source>
        <dbReference type="ARBA" id="ARBA00009347"/>
    </source>
</evidence>
<gene>
    <name evidence="10" type="ORF">E3W66_02370</name>
</gene>
<dbReference type="Gene3D" id="2.40.110.10">
    <property type="entry name" value="Butyryl-CoA Dehydrogenase, subunit A, domain 2"/>
    <property type="match status" value="1"/>
</dbReference>
<dbReference type="SUPFAM" id="SSF47203">
    <property type="entry name" value="Acyl-CoA dehydrogenase C-terminal domain-like"/>
    <property type="match status" value="1"/>
</dbReference>
<dbReference type="InterPro" id="IPR013786">
    <property type="entry name" value="AcylCoA_DH/ox_N"/>
</dbReference>
<keyword evidence="5 6" id="KW-0560">Oxidoreductase</keyword>
<evidence type="ECO:0000259" key="8">
    <source>
        <dbReference type="Pfam" id="PF02770"/>
    </source>
</evidence>
<dbReference type="Gene3D" id="1.20.140.10">
    <property type="entry name" value="Butyryl-CoA Dehydrogenase, subunit A, domain 3"/>
    <property type="match status" value="1"/>
</dbReference>
<proteinExistence type="inferred from homology"/>
<dbReference type="FunFam" id="2.40.110.10:FF:000011">
    <property type="entry name" value="Acyl-CoA dehydrogenase FadE34"/>
    <property type="match status" value="1"/>
</dbReference>
<comment type="caution">
    <text evidence="10">The sequence shown here is derived from an EMBL/GenBank/DDBJ whole genome shotgun (WGS) entry which is preliminary data.</text>
</comment>
<dbReference type="EMBL" id="SPIA01000001">
    <property type="protein sequence ID" value="TFH68817.1"/>
    <property type="molecule type" value="Genomic_DNA"/>
</dbReference>
<dbReference type="OrthoDB" id="6138585at2"/>
<evidence type="ECO:0000256" key="1">
    <source>
        <dbReference type="ARBA" id="ARBA00001974"/>
    </source>
</evidence>
<evidence type="ECO:0000256" key="4">
    <source>
        <dbReference type="ARBA" id="ARBA00022827"/>
    </source>
</evidence>
<accession>A0A4Y8ULY7</accession>
<comment type="cofactor">
    <cofactor evidence="1 6">
        <name>FAD</name>
        <dbReference type="ChEBI" id="CHEBI:57692"/>
    </cofactor>
</comment>
<dbReference type="GO" id="GO:0016627">
    <property type="term" value="F:oxidoreductase activity, acting on the CH-CH group of donors"/>
    <property type="evidence" value="ECO:0007669"/>
    <property type="project" value="InterPro"/>
</dbReference>